<name>A0A5B7IEI9_PORTR</name>
<evidence type="ECO:0000313" key="2">
    <source>
        <dbReference type="Proteomes" id="UP000324222"/>
    </source>
</evidence>
<comment type="caution">
    <text evidence="1">The sequence shown here is derived from an EMBL/GenBank/DDBJ whole genome shotgun (WGS) entry which is preliminary data.</text>
</comment>
<reference evidence="1 2" key="1">
    <citation type="submission" date="2019-05" db="EMBL/GenBank/DDBJ databases">
        <title>Another draft genome of Portunus trituberculatus and its Hox gene families provides insights of decapod evolution.</title>
        <authorList>
            <person name="Jeong J.-H."/>
            <person name="Song I."/>
            <person name="Kim S."/>
            <person name="Choi T."/>
            <person name="Kim D."/>
            <person name="Ryu S."/>
            <person name="Kim W."/>
        </authorList>
    </citation>
    <scope>NUCLEOTIDE SEQUENCE [LARGE SCALE GENOMIC DNA]</scope>
    <source>
        <tissue evidence="1">Muscle</tissue>
    </source>
</reference>
<sequence length="8" mass="946">MEGRRAAR</sequence>
<protein>
    <submittedName>
        <fullName evidence="1">Uncharacterized protein</fullName>
    </submittedName>
</protein>
<organism evidence="1 2">
    <name type="scientific">Portunus trituberculatus</name>
    <name type="common">Swimming crab</name>
    <name type="synonym">Neptunus trituberculatus</name>
    <dbReference type="NCBI Taxonomy" id="210409"/>
    <lineage>
        <taxon>Eukaryota</taxon>
        <taxon>Metazoa</taxon>
        <taxon>Ecdysozoa</taxon>
        <taxon>Arthropoda</taxon>
        <taxon>Crustacea</taxon>
        <taxon>Multicrustacea</taxon>
        <taxon>Malacostraca</taxon>
        <taxon>Eumalacostraca</taxon>
        <taxon>Eucarida</taxon>
        <taxon>Decapoda</taxon>
        <taxon>Pleocyemata</taxon>
        <taxon>Brachyura</taxon>
        <taxon>Eubrachyura</taxon>
        <taxon>Portunoidea</taxon>
        <taxon>Portunidae</taxon>
        <taxon>Portuninae</taxon>
        <taxon>Portunus</taxon>
    </lineage>
</organism>
<accession>A0A5B7IEI9</accession>
<keyword evidence="2" id="KW-1185">Reference proteome</keyword>
<dbReference type="Proteomes" id="UP000324222">
    <property type="component" value="Unassembled WGS sequence"/>
</dbReference>
<evidence type="ECO:0000313" key="1">
    <source>
        <dbReference type="EMBL" id="MPC82790.1"/>
    </source>
</evidence>
<proteinExistence type="predicted"/>
<gene>
    <name evidence="1" type="ORF">E2C01_077472</name>
</gene>
<dbReference type="EMBL" id="VSRR010060750">
    <property type="protein sequence ID" value="MPC82790.1"/>
    <property type="molecule type" value="Genomic_DNA"/>
</dbReference>